<feature type="signal peptide" evidence="2">
    <location>
        <begin position="1"/>
        <end position="26"/>
    </location>
</feature>
<accession>A0A7S0V245</accession>
<proteinExistence type="predicted"/>
<feature type="transmembrane region" description="Helical" evidence="1">
    <location>
        <begin position="180"/>
        <end position="200"/>
    </location>
</feature>
<protein>
    <recommendedName>
        <fullName evidence="4">Translocon-associated protein subunit alpha</fullName>
    </recommendedName>
</protein>
<evidence type="ECO:0000256" key="1">
    <source>
        <dbReference type="SAM" id="Phobius"/>
    </source>
</evidence>
<organism evidence="3">
    <name type="scientific">Polytomella parva</name>
    <dbReference type="NCBI Taxonomy" id="51329"/>
    <lineage>
        <taxon>Eukaryota</taxon>
        <taxon>Viridiplantae</taxon>
        <taxon>Chlorophyta</taxon>
        <taxon>core chlorophytes</taxon>
        <taxon>Chlorophyceae</taxon>
        <taxon>CS clade</taxon>
        <taxon>Chlamydomonadales</taxon>
        <taxon>Chlamydomonadaceae</taxon>
        <taxon>Polytomella</taxon>
    </lineage>
</organism>
<dbReference type="GO" id="GO:0005783">
    <property type="term" value="C:endoplasmic reticulum"/>
    <property type="evidence" value="ECO:0007669"/>
    <property type="project" value="TreeGrafter"/>
</dbReference>
<dbReference type="NCBIfam" id="TIGR01451">
    <property type="entry name" value="B_ant_repeat"/>
    <property type="match status" value="1"/>
</dbReference>
<name>A0A7S0V245_9CHLO</name>
<dbReference type="EMBL" id="HBFM01020831">
    <property type="protein sequence ID" value="CAD8778211.1"/>
    <property type="molecule type" value="Transcribed_RNA"/>
</dbReference>
<evidence type="ECO:0000256" key="2">
    <source>
        <dbReference type="SAM" id="SignalP"/>
    </source>
</evidence>
<evidence type="ECO:0008006" key="4">
    <source>
        <dbReference type="Google" id="ProtNLM"/>
    </source>
</evidence>
<dbReference type="InterPro" id="IPR047589">
    <property type="entry name" value="DUF11_rpt"/>
</dbReference>
<feature type="chain" id="PRO_5031310551" description="Translocon-associated protein subunit alpha" evidence="2">
    <location>
        <begin position="27"/>
        <end position="222"/>
    </location>
</feature>
<dbReference type="AlphaFoldDB" id="A0A7S0V245"/>
<dbReference type="PANTHER" id="PTHR12861:SF3">
    <property type="entry name" value="TRANSLOCON-ASSOCIATED PROTEIN SUBUNIT BETA"/>
    <property type="match status" value="1"/>
</dbReference>
<gene>
    <name evidence="3" type="ORF">PPAR00522_LOCUS13544</name>
</gene>
<dbReference type="PANTHER" id="PTHR12861">
    <property type="entry name" value="TRANSLOCON-ASSOCIATED PROTEIN, BETA SUBUNIT PRECURSOR TRAP-BETA SIGNAL SEQUENCE RECEPTOR BETA SUBUNIT"/>
    <property type="match status" value="1"/>
</dbReference>
<reference evidence="3" key="1">
    <citation type="submission" date="2021-01" db="EMBL/GenBank/DDBJ databases">
        <authorList>
            <person name="Corre E."/>
            <person name="Pelletier E."/>
            <person name="Niang G."/>
            <person name="Scheremetjew M."/>
            <person name="Finn R."/>
            <person name="Kale V."/>
            <person name="Holt S."/>
            <person name="Cochrane G."/>
            <person name="Meng A."/>
            <person name="Brown T."/>
            <person name="Cohen L."/>
        </authorList>
    </citation>
    <scope>NUCLEOTIDE SEQUENCE</scope>
    <source>
        <strain evidence="3">SAG 63-3</strain>
    </source>
</reference>
<keyword evidence="1" id="KW-1133">Transmembrane helix</keyword>
<keyword evidence="2" id="KW-0732">Signal</keyword>
<keyword evidence="1" id="KW-0472">Membrane</keyword>
<evidence type="ECO:0000313" key="3">
    <source>
        <dbReference type="EMBL" id="CAD8778211.1"/>
    </source>
</evidence>
<keyword evidence="1" id="KW-0812">Transmembrane</keyword>
<sequence>MKKISIFLLLGLLALSLFTSVPFVRGEEDTDDNDDFEDASRARIILRKSVSDATVVQGRNVTVKLQLFNVGENTASDIKIQDHLPQYARLVGGSLSPSFDKLASGSEVSVEYTIVFTSGNLKLYLPPAIISYDAGSKDQMDGVSSVPTVNVFTPFQQIQKHALTVGAYISLGFARTPSEWRNLILFVITVGGFFGGNWAVKQYNIATSNRRRAQAIKEVEKM</sequence>
<dbReference type="Pfam" id="PF05753">
    <property type="entry name" value="TRAP_beta"/>
    <property type="match status" value="1"/>
</dbReference>